<gene>
    <name evidence="2" type="ORF">MNOR_LOCUS28508</name>
</gene>
<keyword evidence="3" id="KW-1185">Reference proteome</keyword>
<sequence length="564" mass="64827">FRVSFTMGLPDDSEPPDVSPFCTSSPTITIIPEALKRQHPRDSTYPSPGDEKTDAVSNSPRGHFRQVFRSHPPLPPPLRPPLMLLLLLLIVLLMAPYGLASGNCDLSNFKNDRRFMYEKPPMRYLFHKNTQEQLTITLETSQRTSQRITTAIFEIFLKELLNYQDVEVVHVNDEEFNGWTIINQKMNEKSSKSNYENKAAYKAEYDNMSDSLFDDKSISEVKIPRTMINLEVWLPPGTVETSGADEVDKGSQGSGGRFGWYVSNHSIGQNDCITDHWRSYKSEKCSKIFSLTPEEDSLLIQNYTRNGDGFYCNETFCTNGIFTPSYCQNNKNCATLFAGDYKKYSKFLKDQINDQNLRVRVAWIGPHLSAHFIKNFRNSKSILFFGWWPDSLSNLGGFIPISFQPCSDYKSATMGDYTYGCKYELHPLKKHMWNDIPKIDKNIPVAVEKFSLSIEDYKELLSMYNDEHSFPSNHLYHDDNEIINDIACRWLQQDARKNKLNIWLPPDYNSKIKLWIGGIFPMSKGGNFQQTSLLQAAFLAQERINKNDDYLSDYELAIINDDGK</sequence>
<evidence type="ECO:0000313" key="2">
    <source>
        <dbReference type="EMBL" id="CAL4139774.1"/>
    </source>
</evidence>
<evidence type="ECO:0000256" key="1">
    <source>
        <dbReference type="SAM" id="MobiDB-lite"/>
    </source>
</evidence>
<dbReference type="Proteomes" id="UP001497623">
    <property type="component" value="Unassembled WGS sequence"/>
</dbReference>
<accession>A0AAV2RTX5</accession>
<comment type="caution">
    <text evidence="2">The sequence shown here is derived from an EMBL/GenBank/DDBJ whole genome shotgun (WGS) entry which is preliminary data.</text>
</comment>
<dbReference type="AlphaFoldDB" id="A0AAV2RTX5"/>
<proteinExistence type="predicted"/>
<organism evidence="2 3">
    <name type="scientific">Meganyctiphanes norvegica</name>
    <name type="common">Northern krill</name>
    <name type="synonym">Thysanopoda norvegica</name>
    <dbReference type="NCBI Taxonomy" id="48144"/>
    <lineage>
        <taxon>Eukaryota</taxon>
        <taxon>Metazoa</taxon>
        <taxon>Ecdysozoa</taxon>
        <taxon>Arthropoda</taxon>
        <taxon>Crustacea</taxon>
        <taxon>Multicrustacea</taxon>
        <taxon>Malacostraca</taxon>
        <taxon>Eumalacostraca</taxon>
        <taxon>Eucarida</taxon>
        <taxon>Euphausiacea</taxon>
        <taxon>Euphausiidae</taxon>
        <taxon>Meganyctiphanes</taxon>
    </lineage>
</organism>
<feature type="region of interest" description="Disordered" evidence="1">
    <location>
        <begin position="1"/>
        <end position="59"/>
    </location>
</feature>
<protein>
    <submittedName>
        <fullName evidence="2">Uncharacterized protein</fullName>
    </submittedName>
</protein>
<feature type="non-terminal residue" evidence="2">
    <location>
        <position position="1"/>
    </location>
</feature>
<dbReference type="Gene3D" id="3.40.50.2300">
    <property type="match status" value="1"/>
</dbReference>
<evidence type="ECO:0000313" key="3">
    <source>
        <dbReference type="Proteomes" id="UP001497623"/>
    </source>
</evidence>
<dbReference type="EMBL" id="CAXKWB010031566">
    <property type="protein sequence ID" value="CAL4139774.1"/>
    <property type="molecule type" value="Genomic_DNA"/>
</dbReference>
<name>A0AAV2RTX5_MEGNR</name>
<reference evidence="2 3" key="1">
    <citation type="submission" date="2024-05" db="EMBL/GenBank/DDBJ databases">
        <authorList>
            <person name="Wallberg A."/>
        </authorList>
    </citation>
    <scope>NUCLEOTIDE SEQUENCE [LARGE SCALE GENOMIC DNA]</scope>
</reference>